<evidence type="ECO:0000256" key="1">
    <source>
        <dbReference type="ARBA" id="ARBA00004173"/>
    </source>
</evidence>
<evidence type="ECO:0000313" key="9">
    <source>
        <dbReference type="Proteomes" id="UP000077202"/>
    </source>
</evidence>
<dbReference type="Pfam" id="PF02636">
    <property type="entry name" value="Methyltransf_28"/>
    <property type="match status" value="1"/>
</dbReference>
<evidence type="ECO:0000256" key="6">
    <source>
        <dbReference type="ARBA" id="ARBA00048612"/>
    </source>
</evidence>
<keyword evidence="9" id="KW-1185">Reference proteome</keyword>
<dbReference type="PANTHER" id="PTHR12049">
    <property type="entry name" value="PROTEIN ARGININE METHYLTRANSFERASE NDUFAF7, MITOCHONDRIAL"/>
    <property type="match status" value="1"/>
</dbReference>
<dbReference type="SUPFAM" id="SSF53335">
    <property type="entry name" value="S-adenosyl-L-methionine-dependent methyltransferases"/>
    <property type="match status" value="1"/>
</dbReference>
<evidence type="ECO:0000256" key="2">
    <source>
        <dbReference type="ARBA" id="ARBA00005891"/>
    </source>
</evidence>
<proteinExistence type="inferred from homology"/>
<dbReference type="Gene3D" id="3.40.50.12710">
    <property type="match status" value="1"/>
</dbReference>
<dbReference type="EMBL" id="LVLJ01001867">
    <property type="protein sequence ID" value="OAE27520.1"/>
    <property type="molecule type" value="Genomic_DNA"/>
</dbReference>
<comment type="similarity">
    <text evidence="2 7">Belongs to the NDUFAF7 family.</text>
</comment>
<evidence type="ECO:0000256" key="7">
    <source>
        <dbReference type="RuleBase" id="RU364114"/>
    </source>
</evidence>
<keyword evidence="5 7" id="KW-0496">Mitochondrion</keyword>
<dbReference type="InterPro" id="IPR029063">
    <property type="entry name" value="SAM-dependent_MTases_sf"/>
</dbReference>
<dbReference type="Proteomes" id="UP000077202">
    <property type="component" value="Unassembled WGS sequence"/>
</dbReference>
<dbReference type="GO" id="GO:0032259">
    <property type="term" value="P:methylation"/>
    <property type="evidence" value="ECO:0007669"/>
    <property type="project" value="UniProtKB-KW"/>
</dbReference>
<keyword evidence="3 7" id="KW-0489">Methyltransferase</keyword>
<comment type="caution">
    <text evidence="8">The sequence shown here is derived from an EMBL/GenBank/DDBJ whole genome shotgun (WGS) entry which is preliminary data.</text>
</comment>
<dbReference type="GO" id="GO:0005739">
    <property type="term" value="C:mitochondrion"/>
    <property type="evidence" value="ECO:0007669"/>
    <property type="project" value="UniProtKB-SubCell"/>
</dbReference>
<sequence length="468" mass="52074">MLLRRFASGLVSSRKSNSAVISRSDLFQGLRCTRWTSHANSSTQVQPVPVVEADIVLVRDFIYSALYDENQGYFSARSSAVGELPTPINFNALEGKRAYTQYIDNLYKRGDSSWFTPVELFQPYYGYALAEFILRTHSSSNPLIIYEIGGGTGTCARNILDYMKAHAPRTLYETMSYKSVEISGELAKKQYQKVTKGDENRKQFSVERRNASDRSGWGAAKKESCFVIMLEVLDNLPHDLVHRETSRSPWMEKWVLERTDGEVPGLPVEISKPLQDDLIIRCLEAMKGDPAQSRSVTRTLKNMVVKLLNASELLWIPTGCLKLLETLHSARPNMTLIASDFSLLPDVRLAGEGAPLVSSKKGGVNKDHATYLEAKGHTDIFFPTDFSVLQKLDHLCSAANGNTKTSRRSSIVNSAQFMDLFADTGKTLTRDGYNPLLEDFSNTKFYISTPAGGFKSDVGTQSTGSHSI</sequence>
<evidence type="ECO:0000256" key="3">
    <source>
        <dbReference type="ARBA" id="ARBA00022603"/>
    </source>
</evidence>
<keyword evidence="4 7" id="KW-0808">Transferase</keyword>
<reference evidence="8" key="1">
    <citation type="submission" date="2016-03" db="EMBL/GenBank/DDBJ databases">
        <title>Mechanisms controlling the formation of the plant cell surface in tip-growing cells are functionally conserved among land plants.</title>
        <authorList>
            <person name="Honkanen S."/>
            <person name="Jones V.A."/>
            <person name="Morieri G."/>
            <person name="Champion C."/>
            <person name="Hetherington A.J."/>
            <person name="Kelly S."/>
            <person name="Saint-Marcoux D."/>
            <person name="Proust H."/>
            <person name="Prescott H."/>
            <person name="Dolan L."/>
        </authorList>
    </citation>
    <scope>NUCLEOTIDE SEQUENCE [LARGE SCALE GENOMIC DNA]</scope>
    <source>
        <tissue evidence="8">Whole gametophyte</tissue>
    </source>
</reference>
<evidence type="ECO:0000256" key="5">
    <source>
        <dbReference type="ARBA" id="ARBA00023128"/>
    </source>
</evidence>
<dbReference type="InterPro" id="IPR038375">
    <property type="entry name" value="NDUFAF7_sf"/>
</dbReference>
<organism evidence="8 9">
    <name type="scientific">Marchantia polymorpha subsp. ruderalis</name>
    <dbReference type="NCBI Taxonomy" id="1480154"/>
    <lineage>
        <taxon>Eukaryota</taxon>
        <taxon>Viridiplantae</taxon>
        <taxon>Streptophyta</taxon>
        <taxon>Embryophyta</taxon>
        <taxon>Marchantiophyta</taxon>
        <taxon>Marchantiopsida</taxon>
        <taxon>Marchantiidae</taxon>
        <taxon>Marchantiales</taxon>
        <taxon>Marchantiaceae</taxon>
        <taxon>Marchantia</taxon>
    </lineage>
</organism>
<protein>
    <recommendedName>
        <fullName evidence="7">Protein arginine methyltransferase NDUFAF7</fullName>
        <ecNumber evidence="7">2.1.1.320</ecNumber>
    </recommendedName>
</protein>
<dbReference type="AlphaFoldDB" id="A0A176W3A7"/>
<gene>
    <name evidence="8" type="ORF">AXG93_3857s1180</name>
</gene>
<dbReference type="GO" id="GO:0035243">
    <property type="term" value="F:protein-arginine omega-N symmetric methyltransferase activity"/>
    <property type="evidence" value="ECO:0007669"/>
    <property type="project" value="UniProtKB-EC"/>
</dbReference>
<dbReference type="EC" id="2.1.1.320" evidence="7"/>
<comment type="function">
    <text evidence="7">Arginine methyltransferase involved in the assembly or stability of mitochondrial NADH:ubiquinone oxidoreductase complex (complex I).</text>
</comment>
<comment type="catalytic activity">
    <reaction evidence="6 7">
        <text>L-arginyl-[protein] + 2 S-adenosyl-L-methionine = N(omega),N(omega)'-dimethyl-L-arginyl-[protein] + 2 S-adenosyl-L-homocysteine + 2 H(+)</text>
        <dbReference type="Rhea" id="RHEA:48108"/>
        <dbReference type="Rhea" id="RHEA-COMP:10532"/>
        <dbReference type="Rhea" id="RHEA-COMP:11992"/>
        <dbReference type="ChEBI" id="CHEBI:15378"/>
        <dbReference type="ChEBI" id="CHEBI:29965"/>
        <dbReference type="ChEBI" id="CHEBI:57856"/>
        <dbReference type="ChEBI" id="CHEBI:59789"/>
        <dbReference type="ChEBI" id="CHEBI:88221"/>
        <dbReference type="EC" id="2.1.1.320"/>
    </reaction>
</comment>
<accession>A0A176W3A7</accession>
<evidence type="ECO:0000256" key="4">
    <source>
        <dbReference type="ARBA" id="ARBA00022679"/>
    </source>
</evidence>
<name>A0A176W3A7_MARPO</name>
<dbReference type="InterPro" id="IPR003788">
    <property type="entry name" value="NDUFAF7"/>
</dbReference>
<dbReference type="PANTHER" id="PTHR12049:SF5">
    <property type="entry name" value="PROTEIN ARGININE METHYLTRANSFERASE NDUFAF7 HOMOLOG, MITOCHONDRIAL"/>
    <property type="match status" value="1"/>
</dbReference>
<evidence type="ECO:0000313" key="8">
    <source>
        <dbReference type="EMBL" id="OAE27520.1"/>
    </source>
</evidence>
<comment type="subcellular location">
    <subcellularLocation>
        <location evidence="1 7">Mitochondrion</location>
    </subcellularLocation>
</comment>